<keyword evidence="4" id="KW-0694">RNA-binding</keyword>
<dbReference type="PANTHER" id="PTHR44313:SF1">
    <property type="entry name" value="DNAJ HOMOLOG SUBFAMILY C MEMBER 17"/>
    <property type="match status" value="1"/>
</dbReference>
<dbReference type="PROSITE" id="PS50076">
    <property type="entry name" value="DNAJ_2"/>
    <property type="match status" value="1"/>
</dbReference>
<sequence>MEDLMNIDVYELLGIPPTAEERMIKKAYRKKALTCHPDKNPDNPQAASLFLQLSKALELLLDKIQRSAYDKLYNAKKAAKIRHQELDSRRKKLKEDLEIKERLAQFDKTGCRTQEQKLSEEIERLRKEGSQQLKEEMESLRQQVYNEKFLKSSTEEVNDKSPYRLRIRWKSEKNDSCNGGYDNEKLLQLFSKYGSIAVLIVSHKKGGSALLEFERGESALKAYQLEKGSPENPLKLSWLNGGSPEPKSCEGVTHFKNNVDSDKFPSAKLSETKPIFPSMNNSYDIREKRNFKSTGEEGDFEAFVFAKLREAEDRKKKPDQT</sequence>
<dbReference type="InterPro" id="IPR035979">
    <property type="entry name" value="RBD_domain_sf"/>
</dbReference>
<dbReference type="Pfam" id="PF00226">
    <property type="entry name" value="DnaJ"/>
    <property type="match status" value="1"/>
</dbReference>
<dbReference type="InterPro" id="IPR000504">
    <property type="entry name" value="RRM_dom"/>
</dbReference>
<dbReference type="AlphaFoldDB" id="A0A0V0GAC0"/>
<keyword evidence="3" id="KW-0963">Cytoplasm</keyword>
<keyword evidence="5" id="KW-0143">Chaperone</keyword>
<dbReference type="InterPro" id="IPR052094">
    <property type="entry name" value="Pre-mRNA-splicing_ERAD"/>
</dbReference>
<evidence type="ECO:0000256" key="2">
    <source>
        <dbReference type="ARBA" id="ARBA00004496"/>
    </source>
</evidence>
<proteinExistence type="predicted"/>
<feature type="domain" description="J" evidence="8">
    <location>
        <begin position="8"/>
        <end position="73"/>
    </location>
</feature>
<dbReference type="Gene3D" id="1.10.287.110">
    <property type="entry name" value="DnaJ domain"/>
    <property type="match status" value="1"/>
</dbReference>
<evidence type="ECO:0000259" key="8">
    <source>
        <dbReference type="PROSITE" id="PS50076"/>
    </source>
</evidence>
<protein>
    <submittedName>
        <fullName evidence="9">Putative molecular chaperone dnaj superfamily protein</fullName>
    </submittedName>
</protein>
<dbReference type="Gene3D" id="3.30.70.330">
    <property type="match status" value="1"/>
</dbReference>
<evidence type="ECO:0000313" key="9">
    <source>
        <dbReference type="EMBL" id="JAP05003.1"/>
    </source>
</evidence>
<dbReference type="GO" id="GO:0000390">
    <property type="term" value="P:spliceosomal complex disassembly"/>
    <property type="evidence" value="ECO:0007669"/>
    <property type="project" value="TreeGrafter"/>
</dbReference>
<accession>A0A0V0GAC0</accession>
<evidence type="ECO:0000256" key="6">
    <source>
        <dbReference type="ARBA" id="ARBA00023242"/>
    </source>
</evidence>
<evidence type="ECO:0000256" key="4">
    <source>
        <dbReference type="ARBA" id="ARBA00022884"/>
    </source>
</evidence>
<dbReference type="EMBL" id="GECL01001121">
    <property type="protein sequence ID" value="JAP05003.1"/>
    <property type="molecule type" value="Transcribed_RNA"/>
</dbReference>
<evidence type="ECO:0000256" key="7">
    <source>
        <dbReference type="SAM" id="Coils"/>
    </source>
</evidence>
<comment type="subcellular location">
    <subcellularLocation>
        <location evidence="2">Cytoplasm</location>
    </subcellularLocation>
    <subcellularLocation>
        <location evidence="1">Nucleus</location>
    </subcellularLocation>
</comment>
<organism evidence="9">
    <name type="scientific">Triatoma dimidiata</name>
    <name type="common">Kissing bug</name>
    <name type="synonym">Meccus dimidiatus</name>
    <dbReference type="NCBI Taxonomy" id="72491"/>
    <lineage>
        <taxon>Eukaryota</taxon>
        <taxon>Metazoa</taxon>
        <taxon>Ecdysozoa</taxon>
        <taxon>Arthropoda</taxon>
        <taxon>Hexapoda</taxon>
        <taxon>Insecta</taxon>
        <taxon>Pterygota</taxon>
        <taxon>Neoptera</taxon>
        <taxon>Paraneoptera</taxon>
        <taxon>Hemiptera</taxon>
        <taxon>Heteroptera</taxon>
        <taxon>Panheteroptera</taxon>
        <taxon>Cimicomorpha</taxon>
        <taxon>Reduviidae</taxon>
        <taxon>Triatominae</taxon>
        <taxon>Triatoma</taxon>
    </lineage>
</organism>
<evidence type="ECO:0000256" key="3">
    <source>
        <dbReference type="ARBA" id="ARBA00022490"/>
    </source>
</evidence>
<keyword evidence="7" id="KW-0175">Coiled coil</keyword>
<dbReference type="InterPro" id="IPR034254">
    <property type="entry name" value="DNAJC17_RRM"/>
</dbReference>
<dbReference type="GO" id="GO:0005737">
    <property type="term" value="C:cytoplasm"/>
    <property type="evidence" value="ECO:0007669"/>
    <property type="project" value="UniProtKB-SubCell"/>
</dbReference>
<dbReference type="GO" id="GO:0005681">
    <property type="term" value="C:spliceosomal complex"/>
    <property type="evidence" value="ECO:0007669"/>
    <property type="project" value="TreeGrafter"/>
</dbReference>
<keyword evidence="6" id="KW-0539">Nucleus</keyword>
<dbReference type="InterPro" id="IPR012677">
    <property type="entry name" value="Nucleotide-bd_a/b_plait_sf"/>
</dbReference>
<dbReference type="CDD" id="cd12429">
    <property type="entry name" value="RRM_DNAJC17"/>
    <property type="match status" value="1"/>
</dbReference>
<evidence type="ECO:0000256" key="1">
    <source>
        <dbReference type="ARBA" id="ARBA00004123"/>
    </source>
</evidence>
<dbReference type="SMART" id="SM00271">
    <property type="entry name" value="DnaJ"/>
    <property type="match status" value="1"/>
</dbReference>
<dbReference type="InterPro" id="IPR036869">
    <property type="entry name" value="J_dom_sf"/>
</dbReference>
<dbReference type="InterPro" id="IPR001623">
    <property type="entry name" value="DnaJ_domain"/>
</dbReference>
<evidence type="ECO:0000256" key="5">
    <source>
        <dbReference type="ARBA" id="ARBA00023186"/>
    </source>
</evidence>
<dbReference type="SUPFAM" id="SSF46565">
    <property type="entry name" value="Chaperone J-domain"/>
    <property type="match status" value="1"/>
</dbReference>
<reference evidence="9" key="1">
    <citation type="journal article" date="2018" name="J. Proteomics">
        <title>Exploring the molecular complexity of Triatoma dimidiata sialome.</title>
        <authorList>
            <person name="Santiago P.B."/>
            <person name="de Araujo C.N."/>
            <person name="Charneau S."/>
            <person name="Bastos I.M.D."/>
            <person name="Assumpcao T.C.F."/>
            <person name="Queiroz R.M.L."/>
            <person name="Praca Y.R."/>
            <person name="Cordeiro T.M."/>
            <person name="Garcia C.H.S."/>
            <person name="da Silva I.G."/>
            <person name="Raiol T."/>
            <person name="Motta F.N."/>
            <person name="de Araujo Oliveira J.V."/>
            <person name="de Sousa M.V."/>
            <person name="Ribeiro J.M.C."/>
            <person name="de Santana J.M."/>
        </authorList>
    </citation>
    <scope>NUCLEOTIDE SEQUENCE</scope>
    <source>
        <strain evidence="9">Santander</strain>
        <tissue evidence="9">Salivary glands</tissue>
    </source>
</reference>
<dbReference type="CDD" id="cd06257">
    <property type="entry name" value="DnaJ"/>
    <property type="match status" value="1"/>
</dbReference>
<dbReference type="Pfam" id="PF00076">
    <property type="entry name" value="RRM_1"/>
    <property type="match status" value="1"/>
</dbReference>
<dbReference type="SUPFAM" id="SSF54928">
    <property type="entry name" value="RNA-binding domain, RBD"/>
    <property type="match status" value="1"/>
</dbReference>
<feature type="coiled-coil region" evidence="7">
    <location>
        <begin position="76"/>
        <end position="135"/>
    </location>
</feature>
<dbReference type="PANTHER" id="PTHR44313">
    <property type="entry name" value="DNAJ HOMOLOG SUBFAMILY C MEMBER 17"/>
    <property type="match status" value="1"/>
</dbReference>
<name>A0A0V0GAC0_TRIDM</name>
<dbReference type="PRINTS" id="PR00625">
    <property type="entry name" value="JDOMAIN"/>
</dbReference>
<dbReference type="GO" id="GO:0003723">
    <property type="term" value="F:RNA binding"/>
    <property type="evidence" value="ECO:0007669"/>
    <property type="project" value="UniProtKB-KW"/>
</dbReference>